<evidence type="ECO:0000313" key="2">
    <source>
        <dbReference type="Proteomes" id="UP000580250"/>
    </source>
</evidence>
<accession>A0A6V7WYI4</accession>
<name>A0A6V7WYI4_MELEN</name>
<sequence length="74" mass="8585">MVNKLNLENGNAACGRIDYVEASIIKNIYTYDQPKIEPDLHYSIFLAKTYAEYFLKRKMIKIEGEIVVEFVPVL</sequence>
<organism evidence="1 2">
    <name type="scientific">Meloidogyne enterolobii</name>
    <name type="common">Root-knot nematode worm</name>
    <name type="synonym">Meloidogyne mayaguensis</name>
    <dbReference type="NCBI Taxonomy" id="390850"/>
    <lineage>
        <taxon>Eukaryota</taxon>
        <taxon>Metazoa</taxon>
        <taxon>Ecdysozoa</taxon>
        <taxon>Nematoda</taxon>
        <taxon>Chromadorea</taxon>
        <taxon>Rhabditida</taxon>
        <taxon>Tylenchina</taxon>
        <taxon>Tylenchomorpha</taxon>
        <taxon>Tylenchoidea</taxon>
        <taxon>Meloidogynidae</taxon>
        <taxon>Meloidogyninae</taxon>
        <taxon>Meloidogyne</taxon>
    </lineage>
</organism>
<comment type="caution">
    <text evidence="1">The sequence shown here is derived from an EMBL/GenBank/DDBJ whole genome shotgun (WGS) entry which is preliminary data.</text>
</comment>
<dbReference type="Proteomes" id="UP000580250">
    <property type="component" value="Unassembled WGS sequence"/>
</dbReference>
<protein>
    <submittedName>
        <fullName evidence="1">Uncharacterized protein</fullName>
    </submittedName>
</protein>
<proteinExistence type="predicted"/>
<dbReference type="EMBL" id="CAJEWN010000919">
    <property type="protein sequence ID" value="CAD2192072.1"/>
    <property type="molecule type" value="Genomic_DNA"/>
</dbReference>
<evidence type="ECO:0000313" key="1">
    <source>
        <dbReference type="EMBL" id="CAD2192072.1"/>
    </source>
</evidence>
<dbReference type="AlphaFoldDB" id="A0A6V7WYI4"/>
<gene>
    <name evidence="1" type="ORF">MENT_LOCUS44940</name>
</gene>
<reference evidence="1 2" key="1">
    <citation type="submission" date="2020-08" db="EMBL/GenBank/DDBJ databases">
        <authorList>
            <person name="Koutsovoulos G."/>
            <person name="Danchin GJ E."/>
        </authorList>
    </citation>
    <scope>NUCLEOTIDE SEQUENCE [LARGE SCALE GENOMIC DNA]</scope>
</reference>